<evidence type="ECO:0000313" key="3">
    <source>
        <dbReference type="Proteomes" id="UP000091979"/>
    </source>
</evidence>
<dbReference type="Proteomes" id="UP000091979">
    <property type="component" value="Unassembled WGS sequence"/>
</dbReference>
<feature type="region of interest" description="Disordered" evidence="1">
    <location>
        <begin position="282"/>
        <end position="302"/>
    </location>
</feature>
<sequence length="302" mass="34731">MLHTNKNHKNKRMLTALWYLLRKPHKALKSIYRDRHDALWWQKYITEQYNMERGLPQVDLLDLIPEFEETISPYAMLEAAATPMDIALLKGLARSFEHCNYLEIGRWRGESITNVAPLTNTCYSLSLSPSQQAQAGFSNSMIRQDGFFITPEQYPNITCINCDTLSYDFSAITEKFDLIFVDGDHHAAAVASDTRNIFQLLKNDDSIIVWHDYAQSPEKIRWAVLAGILDGVPQKEHKHLYHASNTLCAIYTRKKLDATHREFAITPDKFFEVTIRAHRLASPATGHPPMHSQGEARWKKSK</sequence>
<organism evidence="2 3">
    <name type="scientific">Halodesulfovibrio spirochaetisodalis</name>
    <dbReference type="NCBI Taxonomy" id="1560234"/>
    <lineage>
        <taxon>Bacteria</taxon>
        <taxon>Pseudomonadati</taxon>
        <taxon>Thermodesulfobacteriota</taxon>
        <taxon>Desulfovibrionia</taxon>
        <taxon>Desulfovibrionales</taxon>
        <taxon>Desulfovibrionaceae</taxon>
        <taxon>Halodesulfovibrio</taxon>
    </lineage>
</organism>
<dbReference type="STRING" id="1560234.SP90_03050"/>
<reference evidence="2 3" key="1">
    <citation type="submission" date="2015-01" db="EMBL/GenBank/DDBJ databases">
        <title>Desulfovibrio sp. JC271 draft genome sequence.</title>
        <authorList>
            <person name="Shivani Y."/>
            <person name="Subhash Y."/>
            <person name="Sasikala C."/>
            <person name="Ramana C.V."/>
        </authorList>
    </citation>
    <scope>NUCLEOTIDE SEQUENCE [LARGE SCALE GENOMIC DNA]</scope>
    <source>
        <strain evidence="2 3">JC271</strain>
    </source>
</reference>
<dbReference type="Gene3D" id="3.40.50.150">
    <property type="entry name" value="Vaccinia Virus protein VP39"/>
    <property type="match status" value="1"/>
</dbReference>
<dbReference type="AlphaFoldDB" id="A0A1B7XLD2"/>
<dbReference type="EMBL" id="JXMS01000003">
    <property type="protein sequence ID" value="OBQ56301.1"/>
    <property type="molecule type" value="Genomic_DNA"/>
</dbReference>
<evidence type="ECO:0008006" key="4">
    <source>
        <dbReference type="Google" id="ProtNLM"/>
    </source>
</evidence>
<evidence type="ECO:0000256" key="1">
    <source>
        <dbReference type="SAM" id="MobiDB-lite"/>
    </source>
</evidence>
<name>A0A1B7XLD2_9BACT</name>
<dbReference type="RefSeq" id="WP_066852426.1">
    <property type="nucleotide sequence ID" value="NZ_JXMS01000003.1"/>
</dbReference>
<dbReference type="Pfam" id="PF13578">
    <property type="entry name" value="Methyltransf_24"/>
    <property type="match status" value="1"/>
</dbReference>
<dbReference type="InterPro" id="IPR029063">
    <property type="entry name" value="SAM-dependent_MTases_sf"/>
</dbReference>
<dbReference type="PATRIC" id="fig|1560234.3.peg.2065"/>
<accession>A0A1B7XLD2</accession>
<keyword evidence="3" id="KW-1185">Reference proteome</keyword>
<proteinExistence type="predicted"/>
<dbReference type="SUPFAM" id="SSF53335">
    <property type="entry name" value="S-adenosyl-L-methionine-dependent methyltransferases"/>
    <property type="match status" value="1"/>
</dbReference>
<evidence type="ECO:0000313" key="2">
    <source>
        <dbReference type="EMBL" id="OBQ56301.1"/>
    </source>
</evidence>
<protein>
    <recommendedName>
        <fullName evidence="4">Class I SAM-dependent methyltransferase</fullName>
    </recommendedName>
</protein>
<dbReference type="OrthoDB" id="5464618at2"/>
<gene>
    <name evidence="2" type="ORF">SP90_03050</name>
</gene>
<comment type="caution">
    <text evidence="2">The sequence shown here is derived from an EMBL/GenBank/DDBJ whole genome shotgun (WGS) entry which is preliminary data.</text>
</comment>